<reference evidence="2 3" key="1">
    <citation type="submission" date="2015-10" db="EMBL/GenBank/DDBJ databases">
        <title>Full genome of DAOMC 229536 Phialocephala scopiformis, a fungal endophyte of spruce producing the potent anti-insectan compound rugulosin.</title>
        <authorList>
            <consortium name="DOE Joint Genome Institute"/>
            <person name="Walker A.K."/>
            <person name="Frasz S.L."/>
            <person name="Seifert K.A."/>
            <person name="Miller J.D."/>
            <person name="Mondo S.J."/>
            <person name="Labutti K."/>
            <person name="Lipzen A."/>
            <person name="Dockter R."/>
            <person name="Kennedy M."/>
            <person name="Grigoriev I.V."/>
            <person name="Spatafora J.W."/>
        </authorList>
    </citation>
    <scope>NUCLEOTIDE SEQUENCE [LARGE SCALE GENOMIC DNA]</scope>
    <source>
        <strain evidence="2 3">CBS 120377</strain>
    </source>
</reference>
<dbReference type="KEGG" id="psco:LY89DRAFT_577755"/>
<evidence type="ECO:0000259" key="1">
    <source>
        <dbReference type="Pfam" id="PF06985"/>
    </source>
</evidence>
<gene>
    <name evidence="2" type="ORF">LY89DRAFT_577755</name>
</gene>
<dbReference type="PANTHER" id="PTHR33112">
    <property type="entry name" value="DOMAIN PROTEIN, PUTATIVE-RELATED"/>
    <property type="match status" value="1"/>
</dbReference>
<dbReference type="PANTHER" id="PTHR33112:SF16">
    <property type="entry name" value="HETEROKARYON INCOMPATIBILITY DOMAIN-CONTAINING PROTEIN"/>
    <property type="match status" value="1"/>
</dbReference>
<keyword evidence="3" id="KW-1185">Reference proteome</keyword>
<name>A0A194XMV4_MOLSC</name>
<protein>
    <submittedName>
        <fullName evidence="2">HET-domain-containing protein</fullName>
    </submittedName>
</protein>
<dbReference type="InParanoid" id="A0A194XMV4"/>
<dbReference type="OrthoDB" id="5347061at2759"/>
<organism evidence="2 3">
    <name type="scientific">Mollisia scopiformis</name>
    <name type="common">Conifer needle endophyte fungus</name>
    <name type="synonym">Phialocephala scopiformis</name>
    <dbReference type="NCBI Taxonomy" id="149040"/>
    <lineage>
        <taxon>Eukaryota</taxon>
        <taxon>Fungi</taxon>
        <taxon>Dikarya</taxon>
        <taxon>Ascomycota</taxon>
        <taxon>Pezizomycotina</taxon>
        <taxon>Leotiomycetes</taxon>
        <taxon>Helotiales</taxon>
        <taxon>Mollisiaceae</taxon>
        <taxon>Mollisia</taxon>
    </lineage>
</organism>
<feature type="domain" description="Heterokaryon incompatibility" evidence="1">
    <location>
        <begin position="2"/>
        <end position="157"/>
    </location>
</feature>
<dbReference type="GeneID" id="28818639"/>
<dbReference type="AlphaFoldDB" id="A0A194XMV4"/>
<dbReference type="Pfam" id="PF06985">
    <property type="entry name" value="HET"/>
    <property type="match status" value="1"/>
</dbReference>
<dbReference type="RefSeq" id="XP_018075843.1">
    <property type="nucleotide sequence ID" value="XM_018208913.1"/>
</dbReference>
<sequence>MALSYCWGPIDGTSKLLKTTHETLASRREKIAVDTMPQTFQDAIIIARTLGIQYLWIDSLCIIQDDSRDWQIESSKMAEIFSNAYLTLISASGSGCNDSFLSQYLAGLSCTIPVDLNPEMAIQGQFSIRLRRFPGSSDKMAEILTGKWISRGWTFQEERLARRVLMFGENKYFFDCRTFEQAQDTDKRGLRPNWATAVASTKDEIKFRKENVQLDNHWEHWQTLCRHYAYRELTFPEDKLPAISGMASKMAMKVQSEYLAGLWKDNLMHDLFWETGAVTTKLRKYRAPSWSWVSLDGVINWPLWRTFASCSECTTYCDVLDVRTTPNGLDPYGAVKDGFLKVRGRLQEVKVLRVGESKYQHPGKLYQQGIEIGSANFDRGIESNSNQVHSSEEVYQGLLMAECNSSEDGEPLIRGLVLAKNGRKREGHDELERVGTFTLPSGGIPDEWNSDAEQVVVII</sequence>
<evidence type="ECO:0000313" key="2">
    <source>
        <dbReference type="EMBL" id="KUJ21488.1"/>
    </source>
</evidence>
<proteinExistence type="predicted"/>
<dbReference type="InterPro" id="IPR010730">
    <property type="entry name" value="HET"/>
</dbReference>
<accession>A0A194XMV4</accession>
<dbReference type="EMBL" id="KQ947408">
    <property type="protein sequence ID" value="KUJ21488.1"/>
    <property type="molecule type" value="Genomic_DNA"/>
</dbReference>
<evidence type="ECO:0000313" key="3">
    <source>
        <dbReference type="Proteomes" id="UP000070700"/>
    </source>
</evidence>
<dbReference type="Proteomes" id="UP000070700">
    <property type="component" value="Unassembled WGS sequence"/>
</dbReference>